<evidence type="ECO:0000256" key="1">
    <source>
        <dbReference type="SAM" id="MobiDB-lite"/>
    </source>
</evidence>
<dbReference type="PANTHER" id="PTHR31286">
    <property type="entry name" value="GLYCINE-RICH CELL WALL STRUCTURAL PROTEIN 1.8-LIKE"/>
    <property type="match status" value="1"/>
</dbReference>
<organism evidence="2 3">
    <name type="scientific">Buddleja alternifolia</name>
    <dbReference type="NCBI Taxonomy" id="168488"/>
    <lineage>
        <taxon>Eukaryota</taxon>
        <taxon>Viridiplantae</taxon>
        <taxon>Streptophyta</taxon>
        <taxon>Embryophyta</taxon>
        <taxon>Tracheophyta</taxon>
        <taxon>Spermatophyta</taxon>
        <taxon>Magnoliopsida</taxon>
        <taxon>eudicotyledons</taxon>
        <taxon>Gunneridae</taxon>
        <taxon>Pentapetalae</taxon>
        <taxon>asterids</taxon>
        <taxon>lamiids</taxon>
        <taxon>Lamiales</taxon>
        <taxon>Scrophulariaceae</taxon>
        <taxon>Buddlejeae</taxon>
        <taxon>Buddleja</taxon>
    </lineage>
</organism>
<proteinExistence type="predicted"/>
<evidence type="ECO:0000313" key="3">
    <source>
        <dbReference type="Proteomes" id="UP000826271"/>
    </source>
</evidence>
<dbReference type="InterPro" id="IPR040256">
    <property type="entry name" value="At4g02000-like"/>
</dbReference>
<sequence length="245" mass="27526">MATPSTADPLDSAAPLDGKSVSYVDKLKSNMLPPELAARSAKKAFIHGVDSNMKQTWYFDGFPMRVLKWTSEFNLNEESPIMPIWIKVFGLRPHWFHHNFLYHIASLIGKSLKLDKATTGITNPMVALKLDEAMTDIANPMVARMCVEVNVLEKLQPDIPIQINDMGLQRNKILPESTSATNAQNTIPEIIMQETSHNLHANLTRPEGLRNNARKMEIDGKKYSMLGLDSPSNSRVLEKSNKEEK</sequence>
<evidence type="ECO:0008006" key="4">
    <source>
        <dbReference type="Google" id="ProtNLM"/>
    </source>
</evidence>
<dbReference type="AlphaFoldDB" id="A0AAV6Y1R4"/>
<evidence type="ECO:0000313" key="2">
    <source>
        <dbReference type="EMBL" id="KAG8386791.1"/>
    </source>
</evidence>
<dbReference type="Proteomes" id="UP000826271">
    <property type="component" value="Unassembled WGS sequence"/>
</dbReference>
<feature type="compositionally biased region" description="Basic and acidic residues" evidence="1">
    <location>
        <begin position="236"/>
        <end position="245"/>
    </location>
</feature>
<name>A0AAV6Y1R4_9LAMI</name>
<protein>
    <recommendedName>
        <fullName evidence="4">DUF4283 domain-containing protein</fullName>
    </recommendedName>
</protein>
<dbReference type="PANTHER" id="PTHR31286:SF180">
    <property type="entry name" value="OS10G0362600 PROTEIN"/>
    <property type="match status" value="1"/>
</dbReference>
<feature type="region of interest" description="Disordered" evidence="1">
    <location>
        <begin position="224"/>
        <end position="245"/>
    </location>
</feature>
<comment type="caution">
    <text evidence="2">The sequence shown here is derived from an EMBL/GenBank/DDBJ whole genome shotgun (WGS) entry which is preliminary data.</text>
</comment>
<reference evidence="2" key="1">
    <citation type="submission" date="2019-10" db="EMBL/GenBank/DDBJ databases">
        <authorList>
            <person name="Zhang R."/>
            <person name="Pan Y."/>
            <person name="Wang J."/>
            <person name="Ma R."/>
            <person name="Yu S."/>
        </authorList>
    </citation>
    <scope>NUCLEOTIDE SEQUENCE</scope>
    <source>
        <strain evidence="2">LA-IB0</strain>
        <tissue evidence="2">Leaf</tissue>
    </source>
</reference>
<keyword evidence="3" id="KW-1185">Reference proteome</keyword>
<accession>A0AAV6Y1R4</accession>
<gene>
    <name evidence="2" type="ORF">BUALT_Bualt03G0185600</name>
</gene>
<dbReference type="EMBL" id="WHWC01000003">
    <property type="protein sequence ID" value="KAG8386791.1"/>
    <property type="molecule type" value="Genomic_DNA"/>
</dbReference>